<evidence type="ECO:0000313" key="17">
    <source>
        <dbReference type="Proteomes" id="UP001208029"/>
    </source>
</evidence>
<comment type="caution">
    <text evidence="16">The sequence shown here is derived from an EMBL/GenBank/DDBJ whole genome shotgun (WGS) entry which is preliminary data.</text>
</comment>
<dbReference type="Pfam" id="PF00746">
    <property type="entry name" value="Gram_pos_anchor"/>
    <property type="match status" value="1"/>
</dbReference>
<dbReference type="Gene3D" id="3.20.20.80">
    <property type="entry name" value="Glycosidases"/>
    <property type="match status" value="1"/>
</dbReference>
<protein>
    <recommendedName>
        <fullName evidence="10">pullulanase</fullName>
        <ecNumber evidence="10">3.2.1.41</ecNumber>
    </recommendedName>
    <alternativeName>
        <fullName evidence="11">Alpha-dextrin endo-1,6-alpha-glucosidase</fullName>
    </alternativeName>
    <alternativeName>
        <fullName evidence="12">Pullulan 6-glucanohydrolase</fullName>
    </alternativeName>
</protein>
<keyword evidence="14" id="KW-1133">Transmembrane helix</keyword>
<keyword evidence="8 16" id="KW-0326">Glycosidase</keyword>
<reference evidence="16" key="1">
    <citation type="journal article" date="2022" name="Med Res Arch">
        <title>Genomic identification of streptococcal strains and relation to clinical characteristics. A substudy to The Partial Oral Treatment of Endocarditis (POET) Trial.</title>
        <authorList>
            <person name="Christensen J."/>
            <person name="Jensen C."/>
            <person name="Dargis R."/>
            <person name="Nielsen X."/>
            <person name="Pries- Heje M."/>
            <person name="Wiingaard C."/>
            <person name="Ihlemann N."/>
            <person name="Gill S."/>
            <person name="Bruun N."/>
            <person name="Elming H."/>
            <person name="Povlsen J."/>
            <person name="Madsen T."/>
            <person name="Jensen K."/>
            <person name="Fuursted K."/>
            <person name="Ostergaard L."/>
            <person name="Christiansen U."/>
            <person name="Rosenvinge F."/>
            <person name="Helweg-Larsen J."/>
            <person name="Fosbol E."/>
            <person name="Kober L."/>
            <person name="Torp-Pedersen C."/>
            <person name="Tonder N."/>
            <person name="Moser C."/>
            <person name="Iversen K."/>
            <person name="Bundgaard H."/>
        </authorList>
    </citation>
    <scope>NUCLEOTIDE SEQUENCE</scope>
    <source>
        <strain evidence="16">K13014465</strain>
    </source>
</reference>
<comment type="catalytic activity">
    <reaction evidence="9">
        <text>Hydrolysis of (1-&gt;6)-alpha-D-glucosidic linkages in pullulan, amylopectin and glycogen, and in the alpha- and beta-limit dextrins of amylopectin and glycogen.</text>
        <dbReference type="EC" id="3.2.1.41"/>
    </reaction>
</comment>
<feature type="compositionally biased region" description="Polar residues" evidence="13">
    <location>
        <begin position="51"/>
        <end position="66"/>
    </location>
</feature>
<keyword evidence="3" id="KW-0964">Secreted</keyword>
<evidence type="ECO:0000256" key="8">
    <source>
        <dbReference type="ARBA" id="ARBA00023295"/>
    </source>
</evidence>
<dbReference type="GO" id="GO:0051060">
    <property type="term" value="F:pullulanase activity"/>
    <property type="evidence" value="ECO:0007669"/>
    <property type="project" value="UniProtKB-EC"/>
</dbReference>
<evidence type="ECO:0000256" key="7">
    <source>
        <dbReference type="ARBA" id="ARBA00023088"/>
    </source>
</evidence>
<feature type="compositionally biased region" description="Polar residues" evidence="13">
    <location>
        <begin position="106"/>
        <end position="119"/>
    </location>
</feature>
<dbReference type="CDD" id="cd02860">
    <property type="entry name" value="E_set_Pullulanase"/>
    <property type="match status" value="1"/>
</dbReference>
<evidence type="ECO:0000256" key="13">
    <source>
        <dbReference type="SAM" id="MobiDB-lite"/>
    </source>
</evidence>
<keyword evidence="2" id="KW-0134">Cell wall</keyword>
<dbReference type="CDD" id="cd11341">
    <property type="entry name" value="AmyAc_Pullulanase_LD-like"/>
    <property type="match status" value="1"/>
</dbReference>
<dbReference type="Gene3D" id="2.60.40.10">
    <property type="entry name" value="Immunoglobulins"/>
    <property type="match status" value="1"/>
</dbReference>
<evidence type="ECO:0000256" key="5">
    <source>
        <dbReference type="ARBA" id="ARBA00022801"/>
    </source>
</evidence>
<dbReference type="InterPro" id="IPR004193">
    <property type="entry name" value="Glyco_hydro_13_N"/>
</dbReference>
<keyword evidence="6" id="KW-0106">Calcium</keyword>
<dbReference type="InterPro" id="IPR013783">
    <property type="entry name" value="Ig-like_fold"/>
</dbReference>
<organism evidence="16 17">
    <name type="scientific">Streptococcus cristatus</name>
    <dbReference type="NCBI Taxonomy" id="45634"/>
    <lineage>
        <taxon>Bacteria</taxon>
        <taxon>Bacillati</taxon>
        <taxon>Bacillota</taxon>
        <taxon>Bacilli</taxon>
        <taxon>Lactobacillales</taxon>
        <taxon>Streptococcaceae</taxon>
        <taxon>Streptococcus</taxon>
    </lineage>
</organism>
<dbReference type="NCBIfam" id="TIGR02102">
    <property type="entry name" value="pullulan_Gpos"/>
    <property type="match status" value="1"/>
</dbReference>
<dbReference type="PROSITE" id="PS50847">
    <property type="entry name" value="GRAM_POS_ANCHORING"/>
    <property type="match status" value="1"/>
</dbReference>
<evidence type="ECO:0000256" key="11">
    <source>
        <dbReference type="ARBA" id="ARBA00029618"/>
    </source>
</evidence>
<reference evidence="16" key="2">
    <citation type="submission" date="2022-02" db="EMBL/GenBank/DDBJ databases">
        <authorList>
            <person name="Christensen J.J.E."/>
            <person name="Jensen C.S."/>
            <person name="Nielsen X.C."/>
            <person name="Dargis R."/>
        </authorList>
    </citation>
    <scope>NUCLEOTIDE SEQUENCE</scope>
    <source>
        <strain evidence="16">K13014465</strain>
    </source>
</reference>
<feature type="compositionally biased region" description="Polar residues" evidence="13">
    <location>
        <begin position="1186"/>
        <end position="1195"/>
    </location>
</feature>
<sequence>MKRNYHLQSRTSEKRHYFGIRRLKVGVASVVIASGFLFGGAQLVKADETKATTSPATETVSATNSEALPKPADEAKAEEVDSSAQKESEQKGNIEKSAQPEAVVNQAAQPTEGADSSATPEAAGKEAKETAGKEAKETAASDEKEKPASTDQSEISTKDAIADGHMRFHFKNLPSENLDSLGLWTWDDVETPSGQKGGWPTGATSFATAKKDDYGYYLDVKMAEKRSKVSLLINNTAGQNITGDKTVELLSPQMNEVWFDKDYNPHTSEPLKEGMLRINYYRTDGQYDKKSLWLWGDVQNPGQNWPDGVDFEKTGKYGRYVDVPLKEAAKMIGFLLLDESKSGDDVKIQKQDYNFANLGKTSQIFLRDADPTVYTNPYFVNDIRMTGAQHVSLTEIEATFSTLENAKKEDILKNLKITNKDGGEVAVKDVVLDPKNKSAKLIGDFNQAQSPYLIKYGNDQFKTSMNWQLKDSLYKYDGDLGARVSQAGKQVDLTFWSPSADQVDLVVYDKEDQNKVLGRIAMQKGESGTWTGSLTPKSGLGLSDYRGYFYHYEISRGGKKVLVLDPYAKSLAAWNSEDADKGDAYKIAKAAFVDPSEYGPKDLTYATIPNFKKREDALIYEAHVRDFTSDPAISKDLKSQFGTFSAFIEKLDYLKDLGVTHVQLLPVLSYYFVNELKNAERMDKYASSNSNYNWGYDPQNYFSLTGMYSSTPTDPAKRIEEFKNLVNEIHKRGMGVIMDVVYNHTAKTSIFEDLEPNYYHFMDADGTPRTSFGGGRLGTTHYMSRRVLVDSIKYLTEQYKVDGFRFDMMGDHDAKSIQKAFEEAKKLNPNLIMLGEGWKTYAGDENKAVQPADQSWMKSTDTVAVFSDDIRNTLKSGYPNEGTPAFITGGKRNVEDVFKNIKAQPTNFEADSPGDVIQYIAAHDNLTLFDIIAQSIKKDPAVAANNQEIHRRLRLGNLMMLTSQGTPFIHSGQEYGRTKQFRDTAYKYPVSEDKVPNKAHLLTNEDGTPFEYPYFIHDSYDSSDAVNHFDWTKATDAEKFPENAKSRAYMKGLISLRKSTDAFTRSSKAEVDQNVTLITQPGKDGVEKEDLVLGYQVVASNGDIYAVFVNADKKERNFNFGETYKHLAGAEVVADGNSAGVSAISNPAGVTRNSNGLTLAPLTAIILRIKKASPAQEEKPQDTSKDIQQNPSQGSVKELQKEQSPRPSLSNKLVQVPSATTSPSSESQKQLAAEPQQDKVSPTETASTEKVLPKTGTETSLLAILGGSLAFLAGLLAFRKKQ</sequence>
<dbReference type="Gene3D" id="2.60.40.1180">
    <property type="entry name" value="Golgi alpha-mannosidase II"/>
    <property type="match status" value="1"/>
</dbReference>
<dbReference type="InterPro" id="IPR005877">
    <property type="entry name" value="YSIRK_signal_dom"/>
</dbReference>
<feature type="compositionally biased region" description="Basic and acidic residues" evidence="13">
    <location>
        <begin position="123"/>
        <end position="148"/>
    </location>
</feature>
<dbReference type="InterPro" id="IPR014755">
    <property type="entry name" value="Cu-Rt/internalin_Ig-like"/>
</dbReference>
<evidence type="ECO:0000256" key="4">
    <source>
        <dbReference type="ARBA" id="ARBA00022729"/>
    </source>
</evidence>
<dbReference type="NCBIfam" id="TIGR01167">
    <property type="entry name" value="LPXTG_anchor"/>
    <property type="match status" value="1"/>
</dbReference>
<accession>A0AAW5WP19</accession>
<evidence type="ECO:0000256" key="14">
    <source>
        <dbReference type="SAM" id="Phobius"/>
    </source>
</evidence>
<feature type="compositionally biased region" description="Polar residues" evidence="13">
    <location>
        <begin position="1238"/>
        <end position="1248"/>
    </location>
</feature>
<dbReference type="Pfam" id="PF03714">
    <property type="entry name" value="PUD"/>
    <property type="match status" value="2"/>
</dbReference>
<evidence type="ECO:0000256" key="3">
    <source>
        <dbReference type="ARBA" id="ARBA00022525"/>
    </source>
</evidence>
<feature type="domain" description="Gram-positive cocci surface proteins LPxTG" evidence="15">
    <location>
        <begin position="1252"/>
        <end position="1282"/>
    </location>
</feature>
<dbReference type="Gene3D" id="2.60.40.1110">
    <property type="match status" value="2"/>
</dbReference>
<dbReference type="GO" id="GO:0005975">
    <property type="term" value="P:carbohydrate metabolic process"/>
    <property type="evidence" value="ECO:0007669"/>
    <property type="project" value="InterPro"/>
</dbReference>
<keyword evidence="7" id="KW-0572">Peptidoglycan-anchor</keyword>
<feature type="compositionally biased region" description="Basic and acidic residues" evidence="13">
    <location>
        <begin position="71"/>
        <end position="94"/>
    </location>
</feature>
<dbReference type="PANTHER" id="PTHR43002">
    <property type="entry name" value="GLYCOGEN DEBRANCHING ENZYME"/>
    <property type="match status" value="1"/>
</dbReference>
<keyword evidence="4" id="KW-0732">Signal</keyword>
<dbReference type="InterPro" id="IPR040806">
    <property type="entry name" value="SpuA_C"/>
</dbReference>
<keyword evidence="14" id="KW-0472">Membrane</keyword>
<evidence type="ECO:0000256" key="12">
    <source>
        <dbReference type="ARBA" id="ARBA00031076"/>
    </source>
</evidence>
<gene>
    <name evidence="16" type="ORF">MK546_07830</name>
</gene>
<dbReference type="InterPro" id="IPR014756">
    <property type="entry name" value="Ig_E-set"/>
</dbReference>
<dbReference type="SUPFAM" id="SSF81296">
    <property type="entry name" value="E set domains"/>
    <property type="match status" value="1"/>
</dbReference>
<dbReference type="EC" id="3.2.1.41" evidence="10"/>
<dbReference type="EMBL" id="JAKUYZ010000011">
    <property type="protein sequence ID" value="MCY7221990.1"/>
    <property type="molecule type" value="Genomic_DNA"/>
</dbReference>
<dbReference type="CDD" id="cd10315">
    <property type="entry name" value="CBM41_pullulanase"/>
    <property type="match status" value="2"/>
</dbReference>
<dbReference type="Proteomes" id="UP001208029">
    <property type="component" value="Unassembled WGS sequence"/>
</dbReference>
<dbReference type="GO" id="GO:0030246">
    <property type="term" value="F:carbohydrate binding"/>
    <property type="evidence" value="ECO:0007669"/>
    <property type="project" value="InterPro"/>
</dbReference>
<proteinExistence type="inferred from homology"/>
<evidence type="ECO:0000256" key="10">
    <source>
        <dbReference type="ARBA" id="ARBA00024062"/>
    </source>
</evidence>
<dbReference type="RefSeq" id="WP_268731707.1">
    <property type="nucleotide sequence ID" value="NZ_JAKUYZ010000011.1"/>
</dbReference>
<dbReference type="Pfam" id="PF04650">
    <property type="entry name" value="YSIRK_signal"/>
    <property type="match status" value="1"/>
</dbReference>
<dbReference type="InterPro" id="IPR006047">
    <property type="entry name" value="GH13_cat_dom"/>
</dbReference>
<dbReference type="InterPro" id="IPR013784">
    <property type="entry name" value="Carb-bd-like_fold"/>
</dbReference>
<dbReference type="SUPFAM" id="SSF49452">
    <property type="entry name" value="Starch-binding domain-like"/>
    <property type="match status" value="2"/>
</dbReference>
<dbReference type="InterPro" id="IPR005323">
    <property type="entry name" value="CBM41_pullulanase"/>
</dbReference>
<feature type="transmembrane region" description="Helical" evidence="14">
    <location>
        <begin position="1260"/>
        <end position="1278"/>
    </location>
</feature>
<feature type="region of interest" description="Disordered" evidence="13">
    <location>
        <begin position="48"/>
        <end position="156"/>
    </location>
</feature>
<dbReference type="Pfam" id="PF00128">
    <property type="entry name" value="Alpha-amylase"/>
    <property type="match status" value="1"/>
</dbReference>
<dbReference type="InterPro" id="IPR017853">
    <property type="entry name" value="GH"/>
</dbReference>
<evidence type="ECO:0000313" key="16">
    <source>
        <dbReference type="EMBL" id="MCY7221990.1"/>
    </source>
</evidence>
<dbReference type="InterPro" id="IPR013780">
    <property type="entry name" value="Glyco_hydro_b"/>
</dbReference>
<evidence type="ECO:0000256" key="6">
    <source>
        <dbReference type="ARBA" id="ARBA00022837"/>
    </source>
</evidence>
<dbReference type="NCBIfam" id="TIGR01168">
    <property type="entry name" value="YSIRK_signal"/>
    <property type="match status" value="1"/>
</dbReference>
<feature type="compositionally biased region" description="Basic and acidic residues" evidence="13">
    <location>
        <begin position="1176"/>
        <end position="1185"/>
    </location>
</feature>
<comment type="similarity">
    <text evidence="1">Belongs to the glycosyl hydrolase 13 family.</text>
</comment>
<dbReference type="SUPFAM" id="SSF51445">
    <property type="entry name" value="(Trans)glycosidases"/>
    <property type="match status" value="1"/>
</dbReference>
<dbReference type="SMART" id="SM00642">
    <property type="entry name" value="Aamy"/>
    <property type="match status" value="1"/>
</dbReference>
<name>A0AAW5WP19_STRCR</name>
<evidence type="ECO:0000256" key="9">
    <source>
        <dbReference type="ARBA" id="ARBA00023965"/>
    </source>
</evidence>
<evidence type="ECO:0000259" key="15">
    <source>
        <dbReference type="PROSITE" id="PS50847"/>
    </source>
</evidence>
<evidence type="ECO:0000256" key="2">
    <source>
        <dbReference type="ARBA" id="ARBA00022512"/>
    </source>
</evidence>
<keyword evidence="5 16" id="KW-0378">Hydrolase</keyword>
<evidence type="ECO:0000256" key="1">
    <source>
        <dbReference type="ARBA" id="ARBA00008061"/>
    </source>
</evidence>
<dbReference type="InterPro" id="IPR011838">
    <property type="entry name" value="Pullulan_Gpos"/>
</dbReference>
<dbReference type="Pfam" id="PF02922">
    <property type="entry name" value="CBM_48"/>
    <property type="match status" value="1"/>
</dbReference>
<feature type="compositionally biased region" description="Polar residues" evidence="13">
    <location>
        <begin position="1205"/>
        <end position="1230"/>
    </location>
</feature>
<feature type="region of interest" description="Disordered" evidence="13">
    <location>
        <begin position="1173"/>
        <end position="1254"/>
    </location>
</feature>
<dbReference type="InterPro" id="IPR019931">
    <property type="entry name" value="LPXTG_anchor"/>
</dbReference>
<dbReference type="Pfam" id="PF18033">
    <property type="entry name" value="SpuA_C"/>
    <property type="match status" value="1"/>
</dbReference>
<keyword evidence="14" id="KW-0812">Transmembrane</keyword>
<dbReference type="Gene3D" id="2.60.40.1220">
    <property type="match status" value="1"/>
</dbReference>